<reference evidence="5" key="2">
    <citation type="submission" date="2025-09" db="UniProtKB">
        <authorList>
            <consortium name="Ensembl"/>
        </authorList>
    </citation>
    <scope>IDENTIFICATION</scope>
</reference>
<feature type="transmembrane region" description="Helical" evidence="3">
    <location>
        <begin position="288"/>
        <end position="311"/>
    </location>
</feature>
<keyword evidence="1" id="KW-0732">Signal</keyword>
<name>A0A3Q3KDR6_MONAL</name>
<feature type="domain" description="Ig-like" evidence="4">
    <location>
        <begin position="15"/>
        <end position="91"/>
    </location>
</feature>
<keyword evidence="3" id="KW-0472">Membrane</keyword>
<dbReference type="GO" id="GO:0007166">
    <property type="term" value="P:cell surface receptor signaling pathway"/>
    <property type="evidence" value="ECO:0007669"/>
    <property type="project" value="TreeGrafter"/>
</dbReference>
<dbReference type="Gene3D" id="2.60.40.10">
    <property type="entry name" value="Immunoglobulins"/>
    <property type="match status" value="3"/>
</dbReference>
<sequence length="343" mass="37896">WSDSITLTVSYKPRPIVTVFPSWLGPGASVTLNCQVEHPSAGWMFYWYKAVPKPSDDSYSYELLPGNSSGTEQGSYMVHGQTHTAGYVCRAGRGDPVFYTDYSRPKFVWSGDSHPAASLTVSPDQGQHFTSDSVSLSCEGNSTEWRLRRFPAARRLSNCSQWGSMTDSTCNISTSLPKTAVYWCESVSGPFSNAVTITVQSADILLVSPVRPVTEGDSVTLGCKSRTGQPLSDVFFYLNHKLIQNDSRVELKISAVSKSDEGFYKCRCSGEESPQSWMAVKGEQHGIFLFPVSLIVRLVLGIILIVLLVLLCHSTQFKGEAFSPDIRWFTFYLSSSYSDTKST</sequence>
<reference evidence="5" key="1">
    <citation type="submission" date="2025-08" db="UniProtKB">
        <authorList>
            <consortium name="Ensembl"/>
        </authorList>
    </citation>
    <scope>IDENTIFICATION</scope>
</reference>
<keyword evidence="3" id="KW-1133">Transmembrane helix</keyword>
<dbReference type="Proteomes" id="UP000261600">
    <property type="component" value="Unplaced"/>
</dbReference>
<dbReference type="InterPro" id="IPR003598">
    <property type="entry name" value="Ig_sub2"/>
</dbReference>
<keyword evidence="3" id="KW-0812">Transmembrane</keyword>
<dbReference type="PANTHER" id="PTHR11481:SF64">
    <property type="entry name" value="FC RECEPTOR-LIKE PROTEIN 4"/>
    <property type="match status" value="1"/>
</dbReference>
<keyword evidence="2" id="KW-1015">Disulfide bond</keyword>
<dbReference type="InterPro" id="IPR036179">
    <property type="entry name" value="Ig-like_dom_sf"/>
</dbReference>
<feature type="domain" description="Ig-like" evidence="4">
    <location>
        <begin position="190"/>
        <end position="267"/>
    </location>
</feature>
<evidence type="ECO:0000313" key="6">
    <source>
        <dbReference type="Proteomes" id="UP000261600"/>
    </source>
</evidence>
<dbReference type="GO" id="GO:0009897">
    <property type="term" value="C:external side of plasma membrane"/>
    <property type="evidence" value="ECO:0007669"/>
    <property type="project" value="TreeGrafter"/>
</dbReference>
<dbReference type="SUPFAM" id="SSF48726">
    <property type="entry name" value="Immunoglobulin"/>
    <property type="match status" value="2"/>
</dbReference>
<dbReference type="Pfam" id="PF13927">
    <property type="entry name" value="Ig_3"/>
    <property type="match status" value="1"/>
</dbReference>
<dbReference type="SMART" id="SM00408">
    <property type="entry name" value="IGc2"/>
    <property type="match status" value="1"/>
</dbReference>
<dbReference type="PANTHER" id="PTHR11481">
    <property type="entry name" value="IMMUNOGLOBULIN FC RECEPTOR"/>
    <property type="match status" value="1"/>
</dbReference>
<dbReference type="InterPro" id="IPR013783">
    <property type="entry name" value="Ig-like_fold"/>
</dbReference>
<dbReference type="SMART" id="SM00409">
    <property type="entry name" value="IG"/>
    <property type="match status" value="2"/>
</dbReference>
<evidence type="ECO:0000256" key="2">
    <source>
        <dbReference type="ARBA" id="ARBA00023157"/>
    </source>
</evidence>
<keyword evidence="6" id="KW-1185">Reference proteome</keyword>
<dbReference type="AlphaFoldDB" id="A0A3Q3KDR6"/>
<dbReference type="InterPro" id="IPR007110">
    <property type="entry name" value="Ig-like_dom"/>
</dbReference>
<evidence type="ECO:0000256" key="3">
    <source>
        <dbReference type="SAM" id="Phobius"/>
    </source>
</evidence>
<evidence type="ECO:0000256" key="1">
    <source>
        <dbReference type="ARBA" id="ARBA00022729"/>
    </source>
</evidence>
<dbReference type="Ensembl" id="ENSMALT00000032090.1">
    <property type="protein sequence ID" value="ENSMALP00000031540.1"/>
    <property type="gene ID" value="ENSMALG00000021767.1"/>
</dbReference>
<dbReference type="PROSITE" id="PS50835">
    <property type="entry name" value="IG_LIKE"/>
    <property type="match status" value="2"/>
</dbReference>
<dbReference type="InterPro" id="IPR003599">
    <property type="entry name" value="Ig_sub"/>
</dbReference>
<accession>A0A3Q3KDR6</accession>
<evidence type="ECO:0000313" key="5">
    <source>
        <dbReference type="Ensembl" id="ENSMALP00000031540.1"/>
    </source>
</evidence>
<evidence type="ECO:0000259" key="4">
    <source>
        <dbReference type="PROSITE" id="PS50835"/>
    </source>
</evidence>
<dbReference type="STRING" id="43700.ENSMALP00000031540"/>
<protein>
    <recommendedName>
        <fullName evidence="4">Ig-like domain-containing protein</fullName>
    </recommendedName>
</protein>
<proteinExistence type="predicted"/>
<dbReference type="InterPro" id="IPR050488">
    <property type="entry name" value="Ig_Fc_receptor"/>
</dbReference>
<organism evidence="5 6">
    <name type="scientific">Monopterus albus</name>
    <name type="common">Swamp eel</name>
    <dbReference type="NCBI Taxonomy" id="43700"/>
    <lineage>
        <taxon>Eukaryota</taxon>
        <taxon>Metazoa</taxon>
        <taxon>Chordata</taxon>
        <taxon>Craniata</taxon>
        <taxon>Vertebrata</taxon>
        <taxon>Euteleostomi</taxon>
        <taxon>Actinopterygii</taxon>
        <taxon>Neopterygii</taxon>
        <taxon>Teleostei</taxon>
        <taxon>Neoteleostei</taxon>
        <taxon>Acanthomorphata</taxon>
        <taxon>Anabantaria</taxon>
        <taxon>Synbranchiformes</taxon>
        <taxon>Synbranchidae</taxon>
        <taxon>Monopterus</taxon>
    </lineage>
</organism>
<dbReference type="GO" id="GO:0004888">
    <property type="term" value="F:transmembrane signaling receptor activity"/>
    <property type="evidence" value="ECO:0007669"/>
    <property type="project" value="TreeGrafter"/>
</dbReference>
<dbReference type="GO" id="GO:0006955">
    <property type="term" value="P:immune response"/>
    <property type="evidence" value="ECO:0007669"/>
    <property type="project" value="TreeGrafter"/>
</dbReference>